<dbReference type="EMBL" id="DTKJ01000055">
    <property type="protein sequence ID" value="HGZ12051.1"/>
    <property type="molecule type" value="Genomic_DNA"/>
</dbReference>
<feature type="signal peptide" evidence="3">
    <location>
        <begin position="1"/>
        <end position="28"/>
    </location>
</feature>
<gene>
    <name evidence="5" type="ORF">ENW48_07520</name>
</gene>
<organism evidence="5">
    <name type="scientific">Desulfobacca acetoxidans</name>
    <dbReference type="NCBI Taxonomy" id="60893"/>
    <lineage>
        <taxon>Bacteria</taxon>
        <taxon>Pseudomonadati</taxon>
        <taxon>Thermodesulfobacteriota</taxon>
        <taxon>Desulfobaccia</taxon>
        <taxon>Desulfobaccales</taxon>
        <taxon>Desulfobaccaceae</taxon>
        <taxon>Desulfobacca</taxon>
    </lineage>
</organism>
<dbReference type="Pfam" id="PF13505">
    <property type="entry name" value="OMP_b-brl"/>
    <property type="match status" value="1"/>
</dbReference>
<evidence type="ECO:0000256" key="2">
    <source>
        <dbReference type="SAM" id="Phobius"/>
    </source>
</evidence>
<keyword evidence="1 3" id="KW-0732">Signal</keyword>
<dbReference type="InterPro" id="IPR011250">
    <property type="entry name" value="OMP/PagP_B-barrel"/>
</dbReference>
<comment type="caution">
    <text evidence="5">The sequence shown here is derived from an EMBL/GenBank/DDBJ whole genome shotgun (WGS) entry which is preliminary data.</text>
</comment>
<evidence type="ECO:0000259" key="4">
    <source>
        <dbReference type="Pfam" id="PF13505"/>
    </source>
</evidence>
<proteinExistence type="predicted"/>
<feature type="transmembrane region" description="Helical" evidence="2">
    <location>
        <begin position="38"/>
        <end position="56"/>
    </location>
</feature>
<keyword evidence="2" id="KW-0472">Membrane</keyword>
<dbReference type="AlphaFoldDB" id="A0A7C5AM27"/>
<sequence length="288" mass="31980">MRRTPLGSGIVAVLVLALILSAPAPAKAMEKGKVAGAAFLWTLGTAAVATFAYIAWVNRPGNPHPPDWSLRGPGGVFLGAFMGASFTQSYPWSYTPYSLPSIPYSVSQTSNTRYQPGVVGGLKLGYFFHRFPYLGIEGEFNLTRNDLKRQEVTLNRPLWGSTKAIIQSQNLLVMTLGVHILGRVGFLKDEEVPFGRLQPYVGIGPGVVYIFGEDDSSKNLSLEVLAGVRYMLLKNLSAFVEYKFSHQWQVELEHQKLWQPGGPNWGNGFAKFDYTNHKVVFGICYHFW</sequence>
<protein>
    <submittedName>
        <fullName evidence="5">Porin family protein</fullName>
    </submittedName>
</protein>
<reference evidence="5" key="1">
    <citation type="journal article" date="2020" name="mSystems">
        <title>Genome- and Community-Level Interaction Insights into Carbon Utilization and Element Cycling Functions of Hydrothermarchaeota in Hydrothermal Sediment.</title>
        <authorList>
            <person name="Zhou Z."/>
            <person name="Liu Y."/>
            <person name="Xu W."/>
            <person name="Pan J."/>
            <person name="Luo Z.H."/>
            <person name="Li M."/>
        </authorList>
    </citation>
    <scope>NUCLEOTIDE SEQUENCE [LARGE SCALE GENOMIC DNA]</scope>
    <source>
        <strain evidence="5">SpSt-853</strain>
    </source>
</reference>
<evidence type="ECO:0000313" key="5">
    <source>
        <dbReference type="EMBL" id="HGZ12051.1"/>
    </source>
</evidence>
<feature type="domain" description="Outer membrane protein beta-barrel" evidence="4">
    <location>
        <begin position="110"/>
        <end position="287"/>
    </location>
</feature>
<name>A0A7C5AM27_9BACT</name>
<evidence type="ECO:0000256" key="1">
    <source>
        <dbReference type="ARBA" id="ARBA00022729"/>
    </source>
</evidence>
<evidence type="ECO:0000256" key="3">
    <source>
        <dbReference type="SAM" id="SignalP"/>
    </source>
</evidence>
<dbReference type="Gene3D" id="2.40.160.20">
    <property type="match status" value="1"/>
</dbReference>
<dbReference type="SUPFAM" id="SSF56925">
    <property type="entry name" value="OMPA-like"/>
    <property type="match status" value="1"/>
</dbReference>
<feature type="chain" id="PRO_5028158959" evidence="3">
    <location>
        <begin position="29"/>
        <end position="288"/>
    </location>
</feature>
<keyword evidence="2" id="KW-0812">Transmembrane</keyword>
<feature type="transmembrane region" description="Helical" evidence="2">
    <location>
        <begin position="68"/>
        <end position="86"/>
    </location>
</feature>
<dbReference type="InterPro" id="IPR027385">
    <property type="entry name" value="Beta-barrel_OMP"/>
</dbReference>
<keyword evidence="2" id="KW-1133">Transmembrane helix</keyword>
<accession>A0A7C5AM27</accession>